<feature type="domain" description="Glycosyltransferase subfamily 4-like N-terminal" evidence="2">
    <location>
        <begin position="95"/>
        <end position="207"/>
    </location>
</feature>
<dbReference type="Proteomes" id="UP000236199">
    <property type="component" value="Unassembled WGS sequence"/>
</dbReference>
<dbReference type="InterPro" id="IPR028098">
    <property type="entry name" value="Glyco_trans_4-like_N"/>
</dbReference>
<feature type="domain" description="Glycosyl transferase family 1" evidence="1">
    <location>
        <begin position="214"/>
        <end position="373"/>
    </location>
</feature>
<comment type="caution">
    <text evidence="3">The sequence shown here is derived from an EMBL/GenBank/DDBJ whole genome shotgun (WGS) entry which is preliminary data.</text>
</comment>
<dbReference type="Pfam" id="PF00534">
    <property type="entry name" value="Glycos_transf_1"/>
    <property type="match status" value="1"/>
</dbReference>
<dbReference type="AlphaFoldDB" id="A0A2K1PCN8"/>
<dbReference type="OrthoDB" id="9806653at2"/>
<reference evidence="3 4" key="1">
    <citation type="submission" date="2013-12" db="EMBL/GenBank/DDBJ databases">
        <title>Comparative genomics of Petrotoga isolates.</title>
        <authorList>
            <person name="Nesbo C.L."/>
            <person name="Charchuk R."/>
            <person name="Chow K."/>
        </authorList>
    </citation>
    <scope>NUCLEOTIDE SEQUENCE [LARGE SCALE GENOMIC DNA]</scope>
    <source>
        <strain evidence="3 4">DSM 10691</strain>
    </source>
</reference>
<dbReference type="PANTHER" id="PTHR45947">
    <property type="entry name" value="SULFOQUINOVOSYL TRANSFERASE SQD2"/>
    <property type="match status" value="1"/>
</dbReference>
<evidence type="ECO:0000313" key="4">
    <source>
        <dbReference type="Proteomes" id="UP000236199"/>
    </source>
</evidence>
<dbReference type="Pfam" id="PF13439">
    <property type="entry name" value="Glyco_transf_4"/>
    <property type="match status" value="1"/>
</dbReference>
<accession>A0A2K1PCN8</accession>
<proteinExistence type="predicted"/>
<gene>
    <name evidence="3" type="ORF">X928_04855</name>
</gene>
<name>A0A2K1PCN8_9BACT</name>
<dbReference type="GO" id="GO:0016757">
    <property type="term" value="F:glycosyltransferase activity"/>
    <property type="evidence" value="ECO:0007669"/>
    <property type="project" value="InterPro"/>
</dbReference>
<dbReference type="SUPFAM" id="SSF53756">
    <property type="entry name" value="UDP-Glycosyltransferase/glycogen phosphorylase"/>
    <property type="match status" value="1"/>
</dbReference>
<dbReference type="PANTHER" id="PTHR45947:SF15">
    <property type="entry name" value="TEICHURONIC ACID BIOSYNTHESIS GLYCOSYLTRANSFERASE TUAC-RELATED"/>
    <property type="match status" value="1"/>
</dbReference>
<dbReference type="EMBL" id="AZRM01000023">
    <property type="protein sequence ID" value="PNS00549.1"/>
    <property type="molecule type" value="Genomic_DNA"/>
</dbReference>
<evidence type="ECO:0000259" key="1">
    <source>
        <dbReference type="Pfam" id="PF00534"/>
    </source>
</evidence>
<dbReference type="InterPro" id="IPR001296">
    <property type="entry name" value="Glyco_trans_1"/>
</dbReference>
<dbReference type="Gene3D" id="3.40.50.2000">
    <property type="entry name" value="Glycogen Phosphorylase B"/>
    <property type="match status" value="2"/>
</dbReference>
<keyword evidence="4" id="KW-1185">Reference proteome</keyword>
<dbReference type="InterPro" id="IPR050194">
    <property type="entry name" value="Glycosyltransferase_grp1"/>
</dbReference>
<dbReference type="RefSeq" id="WP_103078708.1">
    <property type="nucleotide sequence ID" value="NZ_AZRM01000023.1"/>
</dbReference>
<evidence type="ECO:0000259" key="2">
    <source>
        <dbReference type="Pfam" id="PF13439"/>
    </source>
</evidence>
<sequence>MKVLFITNLLPFSHNPARGIFITNRLKTMQSFNINFVVYGITSKDSFGIKLLKKILSIPSVNSTDSFYEVDGVKYKYAFFSRSLGDVFNSRVLKKNNQIKDSKEVAEDLFNKIKDDEFDIIHAHGMYDAPAGLVAKVLSEKLNIPYVVTCHGSDINLAMPKAKELYVDILENAARVIFVSNALLNKAKSFGYAGENSVVIPNGIEPDIFKPLDKEKIKEELGLSKKVVGFVGGLKKVKRADKLPDIFSYISSIYDTEFLVVGNGELKENIENECKKRRLKVNFVGSVSHEEVPYYMNAMDVMILPSRNEGFGAVVIEAQGCGVAVVGSGNGGIPEAIGDGGVVVKEGEEFEKRFAESVVKLLENPIDGSYLRNRALGFSWESIVEKEIEVYNEALNRFGGSNA</sequence>
<keyword evidence="3" id="KW-0808">Transferase</keyword>
<protein>
    <submittedName>
        <fullName evidence="3">Group 1 glycosyl transferase</fullName>
    </submittedName>
</protein>
<evidence type="ECO:0000313" key="3">
    <source>
        <dbReference type="EMBL" id="PNS00549.1"/>
    </source>
</evidence>
<organism evidence="3 4">
    <name type="scientific">Petrotoga miotherma DSM 10691</name>
    <dbReference type="NCBI Taxonomy" id="1434326"/>
    <lineage>
        <taxon>Bacteria</taxon>
        <taxon>Thermotogati</taxon>
        <taxon>Thermotogota</taxon>
        <taxon>Thermotogae</taxon>
        <taxon>Petrotogales</taxon>
        <taxon>Petrotogaceae</taxon>
        <taxon>Petrotoga</taxon>
    </lineage>
</organism>